<proteinExistence type="predicted"/>
<dbReference type="FunCoup" id="K3YUU6">
    <property type="interactions" value="11"/>
</dbReference>
<protein>
    <submittedName>
        <fullName evidence="3">Uncharacterized protein</fullName>
    </submittedName>
</protein>
<evidence type="ECO:0000256" key="2">
    <source>
        <dbReference type="SAM" id="SignalP"/>
    </source>
</evidence>
<evidence type="ECO:0000313" key="3">
    <source>
        <dbReference type="EnsemblPlants" id="KQL27720"/>
    </source>
</evidence>
<dbReference type="Proteomes" id="UP000004995">
    <property type="component" value="Unassembled WGS sequence"/>
</dbReference>
<name>K3YUU6_SETIT</name>
<dbReference type="Gramene" id="KQL27720">
    <property type="protein sequence ID" value="KQL27720"/>
    <property type="gene ID" value="SETIT_018042mg"/>
</dbReference>
<feature type="signal peptide" evidence="2">
    <location>
        <begin position="1"/>
        <end position="28"/>
    </location>
</feature>
<reference evidence="4" key="1">
    <citation type="journal article" date="2012" name="Nat. Biotechnol.">
        <title>Reference genome sequence of the model plant Setaria.</title>
        <authorList>
            <person name="Bennetzen J.L."/>
            <person name="Schmutz J."/>
            <person name="Wang H."/>
            <person name="Percifield R."/>
            <person name="Hawkins J."/>
            <person name="Pontaroli A.C."/>
            <person name="Estep M."/>
            <person name="Feng L."/>
            <person name="Vaughn J.N."/>
            <person name="Grimwood J."/>
            <person name="Jenkins J."/>
            <person name="Barry K."/>
            <person name="Lindquist E."/>
            <person name="Hellsten U."/>
            <person name="Deshpande S."/>
            <person name="Wang X."/>
            <person name="Wu X."/>
            <person name="Mitros T."/>
            <person name="Triplett J."/>
            <person name="Yang X."/>
            <person name="Ye C.Y."/>
            <person name="Mauro-Herrera M."/>
            <person name="Wang L."/>
            <person name="Li P."/>
            <person name="Sharma M."/>
            <person name="Sharma R."/>
            <person name="Ronald P.C."/>
            <person name="Panaud O."/>
            <person name="Kellogg E.A."/>
            <person name="Brutnell T.P."/>
            <person name="Doust A.N."/>
            <person name="Tuskan G.A."/>
            <person name="Rokhsar D."/>
            <person name="Devos K.M."/>
        </authorList>
    </citation>
    <scope>NUCLEOTIDE SEQUENCE [LARGE SCALE GENOMIC DNA]</scope>
    <source>
        <strain evidence="4">cv. Yugu1</strain>
    </source>
</reference>
<sequence length="277" mass="29342">MVVAGGRRLLLLLLVYLGGLSPEEHVEADDDKECTQQAADGDEGAQQQRVQHRGGHQRQRVKHGRVDGPPARDGPGHEAEGGARVEGPHVHDGRELQVPAQPPRRRRAAAGLEEGDGGADEQRLQGAGDAGEHGGERVGHAAAAEVDGAQAHVVVGRGHGGGGVVPEHVRGPRRAQQGALVEAGNHGAAHADGRARHLHPPRQLLLPEHHRHGEGHHRDEVEEVDGVGGGGGAQAVVVKTYPQHDPQQRADRQPAKHPQVHLAQHPPAYAILLCVMY</sequence>
<feature type="chain" id="PRO_5010127166" evidence="2">
    <location>
        <begin position="29"/>
        <end position="277"/>
    </location>
</feature>
<feature type="compositionally biased region" description="Basic residues" evidence="1">
    <location>
        <begin position="50"/>
        <end position="63"/>
    </location>
</feature>
<feature type="compositionally biased region" description="Basic and acidic residues" evidence="1">
    <location>
        <begin position="74"/>
        <end position="95"/>
    </location>
</feature>
<dbReference type="EMBL" id="AGNK02000007">
    <property type="status" value="NOT_ANNOTATED_CDS"/>
    <property type="molecule type" value="Genomic_DNA"/>
</dbReference>
<feature type="region of interest" description="Disordered" evidence="1">
    <location>
        <begin position="27"/>
        <end position="139"/>
    </location>
</feature>
<keyword evidence="4" id="KW-1185">Reference proteome</keyword>
<dbReference type="HOGENOM" id="CLU_1006112_0_0_1"/>
<dbReference type="AlphaFoldDB" id="K3YUU6"/>
<feature type="compositionally biased region" description="Low complexity" evidence="1">
    <location>
        <begin position="36"/>
        <end position="49"/>
    </location>
</feature>
<feature type="compositionally biased region" description="Basic and acidic residues" evidence="1">
    <location>
        <begin position="130"/>
        <end position="139"/>
    </location>
</feature>
<dbReference type="InParanoid" id="K3YUU6"/>
<organism evidence="3 4">
    <name type="scientific">Setaria italica</name>
    <name type="common">Foxtail millet</name>
    <name type="synonym">Panicum italicum</name>
    <dbReference type="NCBI Taxonomy" id="4555"/>
    <lineage>
        <taxon>Eukaryota</taxon>
        <taxon>Viridiplantae</taxon>
        <taxon>Streptophyta</taxon>
        <taxon>Embryophyta</taxon>
        <taxon>Tracheophyta</taxon>
        <taxon>Spermatophyta</taxon>
        <taxon>Magnoliopsida</taxon>
        <taxon>Liliopsida</taxon>
        <taxon>Poales</taxon>
        <taxon>Poaceae</taxon>
        <taxon>PACMAD clade</taxon>
        <taxon>Panicoideae</taxon>
        <taxon>Panicodae</taxon>
        <taxon>Paniceae</taxon>
        <taxon>Cenchrinae</taxon>
        <taxon>Setaria</taxon>
    </lineage>
</organism>
<evidence type="ECO:0000313" key="4">
    <source>
        <dbReference type="Proteomes" id="UP000004995"/>
    </source>
</evidence>
<keyword evidence="2" id="KW-0732">Signal</keyword>
<accession>K3YUU6</accession>
<evidence type="ECO:0000256" key="1">
    <source>
        <dbReference type="SAM" id="MobiDB-lite"/>
    </source>
</evidence>
<dbReference type="EnsemblPlants" id="KQL27720">
    <property type="protein sequence ID" value="KQL27720"/>
    <property type="gene ID" value="SETIT_018042mg"/>
</dbReference>
<reference evidence="3" key="2">
    <citation type="submission" date="2018-08" db="UniProtKB">
        <authorList>
            <consortium name="EnsemblPlants"/>
        </authorList>
    </citation>
    <scope>IDENTIFICATION</scope>
    <source>
        <strain evidence="3">Yugu1</strain>
    </source>
</reference>